<comment type="caution">
    <text evidence="2">The sequence shown here is derived from an EMBL/GenBank/DDBJ whole genome shotgun (WGS) entry which is preliminary data.</text>
</comment>
<feature type="compositionally biased region" description="Acidic residues" evidence="1">
    <location>
        <begin position="50"/>
        <end position="60"/>
    </location>
</feature>
<sequence length="60" mass="6541">MREGVTLYHKEEACLFLVSLSESGKSVPDAAPEDGQSLSVTAKRDRPDEPSDLLPDEPAR</sequence>
<reference evidence="2" key="1">
    <citation type="submission" date="2021-07" db="EMBL/GenBank/DDBJ databases">
        <title>Draft genome sequence of carbapenem-resistant Aeromonas spp. in Japan.</title>
        <authorList>
            <person name="Maehana S."/>
            <person name="Suzuki M."/>
            <person name="Kitasato H."/>
        </authorList>
    </citation>
    <scope>NUCLEOTIDE SEQUENCE</scope>
    <source>
        <strain evidence="2">KAM343</strain>
    </source>
</reference>
<evidence type="ECO:0000256" key="1">
    <source>
        <dbReference type="SAM" id="MobiDB-lite"/>
    </source>
</evidence>
<gene>
    <name evidence="2" type="ORF">KAM343_14380</name>
</gene>
<evidence type="ECO:0000313" key="2">
    <source>
        <dbReference type="EMBL" id="GJA40642.1"/>
    </source>
</evidence>
<feature type="region of interest" description="Disordered" evidence="1">
    <location>
        <begin position="23"/>
        <end position="60"/>
    </location>
</feature>
<dbReference type="EMBL" id="BPNI01000020">
    <property type="protein sequence ID" value="GJA40642.1"/>
    <property type="molecule type" value="Genomic_DNA"/>
</dbReference>
<name>A0AAV4YHJ3_AERCA</name>
<evidence type="ECO:0000313" key="3">
    <source>
        <dbReference type="Proteomes" id="UP000886939"/>
    </source>
</evidence>
<accession>A0AAV4YHJ3</accession>
<dbReference type="AlphaFoldDB" id="A0AAV4YHJ3"/>
<proteinExistence type="predicted"/>
<protein>
    <submittedName>
        <fullName evidence="2">Uncharacterized protein</fullName>
    </submittedName>
</protein>
<dbReference type="Proteomes" id="UP000886939">
    <property type="component" value="Unassembled WGS sequence"/>
</dbReference>
<organism evidence="2 3">
    <name type="scientific">Aeromonas caviae</name>
    <name type="common">Aeromonas punctata</name>
    <dbReference type="NCBI Taxonomy" id="648"/>
    <lineage>
        <taxon>Bacteria</taxon>
        <taxon>Pseudomonadati</taxon>
        <taxon>Pseudomonadota</taxon>
        <taxon>Gammaproteobacteria</taxon>
        <taxon>Aeromonadales</taxon>
        <taxon>Aeromonadaceae</taxon>
        <taxon>Aeromonas</taxon>
    </lineage>
</organism>